<dbReference type="GO" id="GO:0043565">
    <property type="term" value="F:sequence-specific DNA binding"/>
    <property type="evidence" value="ECO:0007669"/>
    <property type="project" value="InterPro"/>
</dbReference>
<keyword evidence="4" id="KW-0804">Transcription</keyword>
<evidence type="ECO:0000256" key="2">
    <source>
        <dbReference type="ARBA" id="ARBA00023015"/>
    </source>
</evidence>
<dbReference type="AlphaFoldDB" id="A0A7J6WYD6"/>
<dbReference type="SUPFAM" id="SSF118290">
    <property type="entry name" value="WRKY DNA-binding domain"/>
    <property type="match status" value="1"/>
</dbReference>
<evidence type="ECO:0000313" key="9">
    <source>
        <dbReference type="Proteomes" id="UP000554482"/>
    </source>
</evidence>
<sequence length="330" mass="36880">MECSSCSESLLMIDRKMVVGELIEGRELTNQLQLLIQNQKPLVEMETTVTKILQSFGNVLSILDSGEKTGDVCHSPMTTQTSSPFSDDLKSVDSNNDKRKIPAVKDRRGGYKRRKSANSWTRISPNPIEDGHAWRKYGQKEILNTSHPRNYFRCTRKFDQGCQATKQVQKTDEDPPMYQTTYMGHHTCTDNQLKPPQVILENPTSLSPNSFNFESTKSSTIISCTQDYHPIFSSFPSFKLEYDEQNHKTISMGRQLSSSEQFILSPELSLLDSSEPMTMLASSSGSDHGDVISGAYSCTTSSEKLEVDLGLGSIDDFGDVFSFGEEGFSI</sequence>
<accession>A0A7J6WYD6</accession>
<evidence type="ECO:0000256" key="6">
    <source>
        <dbReference type="SAM" id="MobiDB-lite"/>
    </source>
</evidence>
<dbReference type="PROSITE" id="PS50811">
    <property type="entry name" value="WRKY"/>
    <property type="match status" value="1"/>
</dbReference>
<feature type="compositionally biased region" description="Basic and acidic residues" evidence="6">
    <location>
        <begin position="87"/>
        <end position="96"/>
    </location>
</feature>
<comment type="caution">
    <text evidence="8">The sequence shown here is derived from an EMBL/GenBank/DDBJ whole genome shotgun (WGS) entry which is preliminary data.</text>
</comment>
<dbReference type="InterPro" id="IPR036576">
    <property type="entry name" value="WRKY_dom_sf"/>
</dbReference>
<keyword evidence="3" id="KW-0238">DNA-binding</keyword>
<comment type="subcellular location">
    <subcellularLocation>
        <location evidence="1">Nucleus</location>
    </subcellularLocation>
</comment>
<dbReference type="GO" id="GO:0005634">
    <property type="term" value="C:nucleus"/>
    <property type="evidence" value="ECO:0007669"/>
    <property type="project" value="UniProtKB-SubCell"/>
</dbReference>
<organism evidence="8 9">
    <name type="scientific">Thalictrum thalictroides</name>
    <name type="common">Rue-anemone</name>
    <name type="synonym">Anemone thalictroides</name>
    <dbReference type="NCBI Taxonomy" id="46969"/>
    <lineage>
        <taxon>Eukaryota</taxon>
        <taxon>Viridiplantae</taxon>
        <taxon>Streptophyta</taxon>
        <taxon>Embryophyta</taxon>
        <taxon>Tracheophyta</taxon>
        <taxon>Spermatophyta</taxon>
        <taxon>Magnoliopsida</taxon>
        <taxon>Ranunculales</taxon>
        <taxon>Ranunculaceae</taxon>
        <taxon>Thalictroideae</taxon>
        <taxon>Thalictrum</taxon>
    </lineage>
</organism>
<feature type="domain" description="WRKY" evidence="7">
    <location>
        <begin position="123"/>
        <end position="186"/>
    </location>
</feature>
<dbReference type="Pfam" id="PF03106">
    <property type="entry name" value="WRKY"/>
    <property type="match status" value="1"/>
</dbReference>
<dbReference type="GO" id="GO:0003700">
    <property type="term" value="F:DNA-binding transcription factor activity"/>
    <property type="evidence" value="ECO:0007669"/>
    <property type="project" value="InterPro"/>
</dbReference>
<evidence type="ECO:0000256" key="3">
    <source>
        <dbReference type="ARBA" id="ARBA00023125"/>
    </source>
</evidence>
<dbReference type="OrthoDB" id="2021064at2759"/>
<dbReference type="PANTHER" id="PTHR31282">
    <property type="entry name" value="WRKY TRANSCRIPTION FACTOR 21-RELATED"/>
    <property type="match status" value="1"/>
</dbReference>
<evidence type="ECO:0000256" key="5">
    <source>
        <dbReference type="ARBA" id="ARBA00023242"/>
    </source>
</evidence>
<feature type="compositionally biased region" description="Polar residues" evidence="6">
    <location>
        <begin position="76"/>
        <end position="85"/>
    </location>
</feature>
<reference evidence="8 9" key="1">
    <citation type="submission" date="2020-06" db="EMBL/GenBank/DDBJ databases">
        <title>Transcriptomic and genomic resources for Thalictrum thalictroides and T. hernandezii: Facilitating candidate gene discovery in an emerging model plant lineage.</title>
        <authorList>
            <person name="Arias T."/>
            <person name="Riano-Pachon D.M."/>
            <person name="Di Stilio V.S."/>
        </authorList>
    </citation>
    <scope>NUCLEOTIDE SEQUENCE [LARGE SCALE GENOMIC DNA]</scope>
    <source>
        <strain evidence="9">cv. WT478/WT964</strain>
        <tissue evidence="8">Leaves</tissue>
    </source>
</reference>
<dbReference type="Proteomes" id="UP000554482">
    <property type="component" value="Unassembled WGS sequence"/>
</dbReference>
<dbReference type="InterPro" id="IPR003657">
    <property type="entry name" value="WRKY_dom"/>
</dbReference>
<protein>
    <submittedName>
        <fullName evidence="8">Wrky transcription factor</fullName>
    </submittedName>
</protein>
<dbReference type="Gene3D" id="2.20.25.80">
    <property type="entry name" value="WRKY domain"/>
    <property type="match status" value="1"/>
</dbReference>
<keyword evidence="5" id="KW-0539">Nucleus</keyword>
<dbReference type="InterPro" id="IPR044810">
    <property type="entry name" value="WRKY_plant"/>
</dbReference>
<evidence type="ECO:0000256" key="1">
    <source>
        <dbReference type="ARBA" id="ARBA00004123"/>
    </source>
</evidence>
<dbReference type="EMBL" id="JABWDY010009211">
    <property type="protein sequence ID" value="KAF5201598.1"/>
    <property type="molecule type" value="Genomic_DNA"/>
</dbReference>
<keyword evidence="2" id="KW-0805">Transcription regulation</keyword>
<dbReference type="SMART" id="SM00774">
    <property type="entry name" value="WRKY"/>
    <property type="match status" value="1"/>
</dbReference>
<evidence type="ECO:0000259" key="7">
    <source>
        <dbReference type="PROSITE" id="PS50811"/>
    </source>
</evidence>
<proteinExistence type="predicted"/>
<keyword evidence="9" id="KW-1185">Reference proteome</keyword>
<evidence type="ECO:0000256" key="4">
    <source>
        <dbReference type="ARBA" id="ARBA00023163"/>
    </source>
</evidence>
<feature type="region of interest" description="Disordered" evidence="6">
    <location>
        <begin position="71"/>
        <end position="96"/>
    </location>
</feature>
<gene>
    <name evidence="8" type="ORF">FRX31_008816</name>
</gene>
<evidence type="ECO:0000313" key="8">
    <source>
        <dbReference type="EMBL" id="KAF5201598.1"/>
    </source>
</evidence>
<name>A0A7J6WYD6_THATH</name>